<comment type="caution">
    <text evidence="1">The sequence shown here is derived from an EMBL/GenBank/DDBJ whole genome shotgun (WGS) entry which is preliminary data.</text>
</comment>
<dbReference type="EMBL" id="PGGW01000058">
    <property type="protein sequence ID" value="PJE96361.1"/>
    <property type="molecule type" value="Genomic_DNA"/>
</dbReference>
<evidence type="ECO:0000313" key="1">
    <source>
        <dbReference type="EMBL" id="PJE96361.1"/>
    </source>
</evidence>
<organism evidence="1 2">
    <name type="scientific">Streptomyces carminius</name>
    <dbReference type="NCBI Taxonomy" id="2665496"/>
    <lineage>
        <taxon>Bacteria</taxon>
        <taxon>Bacillati</taxon>
        <taxon>Actinomycetota</taxon>
        <taxon>Actinomycetes</taxon>
        <taxon>Kitasatosporales</taxon>
        <taxon>Streptomycetaceae</taxon>
        <taxon>Streptomyces</taxon>
    </lineage>
</organism>
<accession>A0A2M8LWN8</accession>
<dbReference type="Proteomes" id="UP000230407">
    <property type="component" value="Unassembled WGS sequence"/>
</dbReference>
<protein>
    <submittedName>
        <fullName evidence="1">Uncharacterized protein</fullName>
    </submittedName>
</protein>
<keyword evidence="2" id="KW-1185">Reference proteome</keyword>
<reference evidence="1 2" key="1">
    <citation type="submission" date="2017-11" db="EMBL/GenBank/DDBJ databases">
        <title>Streptomyces carmine sp. nov., a novel actinomycete isolated from Sophora alopecuroides in Xinjiang, China.</title>
        <authorList>
            <person name="Wang Y."/>
            <person name="Luo X."/>
            <person name="Wan C."/>
            <person name="Zhang L."/>
        </authorList>
    </citation>
    <scope>NUCLEOTIDE SEQUENCE [LARGE SCALE GENOMIC DNA]</scope>
    <source>
        <strain evidence="1 2">TRM SA0054</strain>
    </source>
</reference>
<dbReference type="RefSeq" id="WP_100202855.1">
    <property type="nucleotide sequence ID" value="NZ_PGGW01000058.1"/>
</dbReference>
<proteinExistence type="predicted"/>
<sequence length="61" mass="6555">MITHATAGPALTPADLTERHTVTDLMTVREAPVSDAPVWAPEAIGLLLLALLLSPREPREK</sequence>
<name>A0A2M8LWN8_9ACTN</name>
<evidence type="ECO:0000313" key="2">
    <source>
        <dbReference type="Proteomes" id="UP000230407"/>
    </source>
</evidence>
<gene>
    <name evidence="1" type="ORF">CUT44_17700</name>
</gene>
<dbReference type="AlphaFoldDB" id="A0A2M8LWN8"/>